<keyword evidence="5" id="KW-0812">Transmembrane</keyword>
<feature type="transmembrane region" description="Helical" evidence="5">
    <location>
        <begin position="358"/>
        <end position="379"/>
    </location>
</feature>
<dbReference type="PANTHER" id="PTHR43531">
    <property type="entry name" value="PROTEIN ICFG"/>
    <property type="match status" value="1"/>
</dbReference>
<dbReference type="Pfam" id="PF00015">
    <property type="entry name" value="MCPsignal"/>
    <property type="match status" value="1"/>
</dbReference>
<evidence type="ECO:0000259" key="7">
    <source>
        <dbReference type="PROSITE" id="PS50885"/>
    </source>
</evidence>
<keyword evidence="5" id="KW-1133">Transmembrane helix</keyword>
<evidence type="ECO:0000256" key="4">
    <source>
        <dbReference type="SAM" id="MobiDB-lite"/>
    </source>
</evidence>
<feature type="region of interest" description="Disordered" evidence="4">
    <location>
        <begin position="455"/>
        <end position="475"/>
    </location>
</feature>
<dbReference type="EMBL" id="JARWAK010000006">
    <property type="protein sequence ID" value="MDR5866929.1"/>
    <property type="molecule type" value="Genomic_DNA"/>
</dbReference>
<keyword evidence="1 3" id="KW-0807">Transducer</keyword>
<feature type="domain" description="HAMP" evidence="7">
    <location>
        <begin position="381"/>
        <end position="435"/>
    </location>
</feature>
<dbReference type="InterPro" id="IPR051310">
    <property type="entry name" value="MCP_chemotaxis"/>
</dbReference>
<proteinExistence type="inferred from homology"/>
<dbReference type="SUPFAM" id="SSF58104">
    <property type="entry name" value="Methyl-accepting chemotaxis protein (MCP) signaling domain"/>
    <property type="match status" value="1"/>
</dbReference>
<dbReference type="SMART" id="SM00283">
    <property type="entry name" value="MA"/>
    <property type="match status" value="1"/>
</dbReference>
<keyword evidence="9" id="KW-1185">Reference proteome</keyword>
<evidence type="ECO:0000313" key="8">
    <source>
        <dbReference type="EMBL" id="MDR5866929.1"/>
    </source>
</evidence>
<gene>
    <name evidence="8" type="ORF">QC818_09045</name>
</gene>
<comment type="caution">
    <text evidence="8">The sequence shown here is derived from an EMBL/GenBank/DDBJ whole genome shotgun (WGS) entry which is preliminary data.</text>
</comment>
<feature type="compositionally biased region" description="Polar residues" evidence="4">
    <location>
        <begin position="464"/>
        <end position="475"/>
    </location>
</feature>
<dbReference type="InterPro" id="IPR004090">
    <property type="entry name" value="Chemotax_Me-accpt_rcpt"/>
</dbReference>
<evidence type="ECO:0000259" key="6">
    <source>
        <dbReference type="PROSITE" id="PS50111"/>
    </source>
</evidence>
<evidence type="ECO:0000313" key="9">
    <source>
        <dbReference type="Proteomes" id="UP001264519"/>
    </source>
</evidence>
<organism evidence="8 9">
    <name type="scientific">Halomonas koreensis</name>
    <dbReference type="NCBI Taxonomy" id="245385"/>
    <lineage>
        <taxon>Bacteria</taxon>
        <taxon>Pseudomonadati</taxon>
        <taxon>Pseudomonadota</taxon>
        <taxon>Gammaproteobacteria</taxon>
        <taxon>Oceanospirillales</taxon>
        <taxon>Halomonadaceae</taxon>
        <taxon>Halomonas</taxon>
    </lineage>
</organism>
<sequence>MRFKSLRSHVALVVGLCILVLVAALVGYATLAGSRSQALVAERAGELIEANAEQRLKALAEARTQAIRRQLESALGVARGLAATNALMGERDAEGRERLALSRRELSNLARDAVAENPDLLDAFIGWEPDAFGPDALHAGRRGDGYDGSGRFMPWWYRTAEGDLEVLPLGSGMESETRNAQGIREGEYYLCPRETRRTCIIDPHYYDYDGERKLVTSFNVPILVDGAFRGIAGVDLDVDFLQGMLAEANRGLYEGVGEMALVAGRGVVAASTAEAGALGQAASETLGAAMQQPLASARDGETVYRFDEAAGRFELYRPFTIGETRSRWVLAVRLPESAVLAGLHDLEAQLADQRRADLWGMTLVGLLVAGLGLVASWLVGGSIARPLRQLAGRMRDIASGDGDLTRRLPVRGRDETAQLATQFNAFADKVNDVLVDVRDSSESVRVAATEIAQGGQDLSRRTENAASSLQQTSASMEEITSTVEHTAESSRQANGLAESASEVARRGGEAMGQVVDTMQGISDSSRQISEIVTMMDGIAFQTNLLALNASVEAARAGEQGRGFAVVAGEVRQLASRSAEAAKQIKGLIDTSAERTEEGERQVRSAGETMEELVASVTRMADVLGEITAATGEQSEGIGQVNVAVSELDRMTQQNAALVEESTTAAEQLKEQSDRLAAIVGGFTLKGRDAAAPPARPALPSRDTAPA</sequence>
<reference evidence="8 9" key="1">
    <citation type="submission" date="2023-04" db="EMBL/GenBank/DDBJ databases">
        <title>A long-awaited taxogenomic arrangement of the family Halomonadaceae.</title>
        <authorList>
            <person name="De La Haba R."/>
            <person name="Chuvochina M."/>
            <person name="Wittouck S."/>
            <person name="Arahal D.R."/>
            <person name="Sanchez-Porro C."/>
            <person name="Hugenholtz P."/>
            <person name="Ventosa A."/>
        </authorList>
    </citation>
    <scope>NUCLEOTIDE SEQUENCE [LARGE SCALE GENOMIC DNA]</scope>
    <source>
        <strain evidence="8 9">DSM 23530</strain>
    </source>
</reference>
<keyword evidence="5" id="KW-0472">Membrane</keyword>
<dbReference type="CDD" id="cd06225">
    <property type="entry name" value="HAMP"/>
    <property type="match status" value="1"/>
</dbReference>
<dbReference type="Proteomes" id="UP001264519">
    <property type="component" value="Unassembled WGS sequence"/>
</dbReference>
<dbReference type="PROSITE" id="PS50111">
    <property type="entry name" value="CHEMOTAXIS_TRANSDUC_2"/>
    <property type="match status" value="1"/>
</dbReference>
<evidence type="ECO:0000256" key="2">
    <source>
        <dbReference type="ARBA" id="ARBA00029447"/>
    </source>
</evidence>
<dbReference type="InterPro" id="IPR003660">
    <property type="entry name" value="HAMP_dom"/>
</dbReference>
<dbReference type="Gene3D" id="1.10.287.950">
    <property type="entry name" value="Methyl-accepting chemotaxis protein"/>
    <property type="match status" value="1"/>
</dbReference>
<dbReference type="Gene3D" id="3.30.450.20">
    <property type="entry name" value="PAS domain"/>
    <property type="match status" value="1"/>
</dbReference>
<dbReference type="CDD" id="cd11386">
    <property type="entry name" value="MCP_signal"/>
    <property type="match status" value="1"/>
</dbReference>
<dbReference type="SMART" id="SM00304">
    <property type="entry name" value="HAMP"/>
    <property type="match status" value="1"/>
</dbReference>
<dbReference type="RefSeq" id="WP_309652527.1">
    <property type="nucleotide sequence ID" value="NZ_JARWAK010000006.1"/>
</dbReference>
<evidence type="ECO:0000256" key="5">
    <source>
        <dbReference type="SAM" id="Phobius"/>
    </source>
</evidence>
<feature type="domain" description="Methyl-accepting transducer" evidence="6">
    <location>
        <begin position="440"/>
        <end position="669"/>
    </location>
</feature>
<accession>A0ABU1G3A8</accession>
<evidence type="ECO:0000256" key="3">
    <source>
        <dbReference type="PROSITE-ProRule" id="PRU00284"/>
    </source>
</evidence>
<comment type="similarity">
    <text evidence="2">Belongs to the methyl-accepting chemotaxis (MCP) protein family.</text>
</comment>
<dbReference type="CDD" id="cd12913">
    <property type="entry name" value="PDC1_MCP_like"/>
    <property type="match status" value="1"/>
</dbReference>
<feature type="region of interest" description="Disordered" evidence="4">
    <location>
        <begin position="685"/>
        <end position="706"/>
    </location>
</feature>
<name>A0ABU1G3A8_9GAMM</name>
<protein>
    <submittedName>
        <fullName evidence="8">Methyl-accepting chemotaxis protein</fullName>
    </submittedName>
</protein>
<dbReference type="PROSITE" id="PS50885">
    <property type="entry name" value="HAMP"/>
    <property type="match status" value="1"/>
</dbReference>
<dbReference type="PANTHER" id="PTHR43531:SF16">
    <property type="entry name" value="METHYL-ACCEPTING CHEMOTAXIS PROTEIN II"/>
    <property type="match status" value="1"/>
</dbReference>
<dbReference type="PRINTS" id="PR00260">
    <property type="entry name" value="CHEMTRNSDUCR"/>
</dbReference>
<dbReference type="Pfam" id="PF00672">
    <property type="entry name" value="HAMP"/>
    <property type="match status" value="1"/>
</dbReference>
<evidence type="ECO:0000256" key="1">
    <source>
        <dbReference type="ARBA" id="ARBA00023224"/>
    </source>
</evidence>
<dbReference type="InterPro" id="IPR004089">
    <property type="entry name" value="MCPsignal_dom"/>
</dbReference>